<evidence type="ECO:0000313" key="2">
    <source>
        <dbReference type="EMBL" id="AUX25105.1"/>
    </source>
</evidence>
<protein>
    <submittedName>
        <fullName evidence="2">Uncharacterized protein</fullName>
    </submittedName>
</protein>
<keyword evidence="1" id="KW-0175">Coiled coil</keyword>
<feature type="coiled-coil region" evidence="1">
    <location>
        <begin position="9"/>
        <end position="76"/>
    </location>
</feature>
<gene>
    <name evidence="2" type="ORF">SOCEGT47_056480</name>
</gene>
<dbReference type="Proteomes" id="UP000295781">
    <property type="component" value="Chromosome"/>
</dbReference>
<accession>A0A4P2Q6M9</accession>
<sequence>MHAMSSIDLSRYEADLAAAEAEVKRIRGENAKLADTLRGAPKEASREHLRRGAASLAAAKERAEAARVALRIAQETGSPYGLLAREGRVVGTVAVAIPVGTPSADRARLIDEALGAELTSAASALGVVLAAPAERYTRERPGRDPDGRTLLDVAGHVEGDVLMPAVSRAAKGARGR</sequence>
<dbReference type="AlphaFoldDB" id="A0A4P2Q6M9"/>
<name>A0A4P2Q6M9_SORCE</name>
<evidence type="ECO:0000256" key="1">
    <source>
        <dbReference type="SAM" id="Coils"/>
    </source>
</evidence>
<reference evidence="2 3" key="1">
    <citation type="submission" date="2015-09" db="EMBL/GenBank/DDBJ databases">
        <title>Sorangium comparison.</title>
        <authorList>
            <person name="Zaburannyi N."/>
            <person name="Bunk B."/>
            <person name="Overmann J."/>
            <person name="Mueller R."/>
        </authorList>
    </citation>
    <scope>NUCLEOTIDE SEQUENCE [LARGE SCALE GENOMIC DNA]</scope>
    <source>
        <strain evidence="2 3">So ceGT47</strain>
    </source>
</reference>
<evidence type="ECO:0000313" key="3">
    <source>
        <dbReference type="Proteomes" id="UP000295781"/>
    </source>
</evidence>
<organism evidence="2 3">
    <name type="scientific">Sorangium cellulosum</name>
    <name type="common">Polyangium cellulosum</name>
    <dbReference type="NCBI Taxonomy" id="56"/>
    <lineage>
        <taxon>Bacteria</taxon>
        <taxon>Pseudomonadati</taxon>
        <taxon>Myxococcota</taxon>
        <taxon>Polyangia</taxon>
        <taxon>Polyangiales</taxon>
        <taxon>Polyangiaceae</taxon>
        <taxon>Sorangium</taxon>
    </lineage>
</organism>
<proteinExistence type="predicted"/>
<dbReference type="EMBL" id="CP012670">
    <property type="protein sequence ID" value="AUX25105.1"/>
    <property type="molecule type" value="Genomic_DNA"/>
</dbReference>